<dbReference type="SUPFAM" id="SSF74650">
    <property type="entry name" value="Galactose mutarotase-like"/>
    <property type="match status" value="1"/>
</dbReference>
<evidence type="ECO:0000313" key="5">
    <source>
        <dbReference type="Proteomes" id="UP000749293"/>
    </source>
</evidence>
<name>A0A9P4Z2E2_9HYPO</name>
<dbReference type="GO" id="GO:0033499">
    <property type="term" value="P:galactose catabolic process via UDP-galactose, Leloir pathway"/>
    <property type="evidence" value="ECO:0007669"/>
    <property type="project" value="TreeGrafter"/>
</dbReference>
<dbReference type="Gene3D" id="2.70.98.10">
    <property type="match status" value="1"/>
</dbReference>
<dbReference type="GeneID" id="55967648"/>
<dbReference type="InterPro" id="IPR011013">
    <property type="entry name" value="Gal_mutarotase_sf_dom"/>
</dbReference>
<proteinExistence type="inferred from homology"/>
<dbReference type="GO" id="GO:0006006">
    <property type="term" value="P:glucose metabolic process"/>
    <property type="evidence" value="ECO:0007669"/>
    <property type="project" value="TreeGrafter"/>
</dbReference>
<accession>A0A9P4Z2E2</accession>
<keyword evidence="3" id="KW-0119">Carbohydrate metabolism</keyword>
<comment type="caution">
    <text evidence="4">The sequence shown here is derived from an EMBL/GenBank/DDBJ whole genome shotgun (WGS) entry which is preliminary data.</text>
</comment>
<evidence type="ECO:0000256" key="3">
    <source>
        <dbReference type="ARBA" id="ARBA00023277"/>
    </source>
</evidence>
<dbReference type="InterPro" id="IPR014718">
    <property type="entry name" value="GH-type_carb-bd"/>
</dbReference>
<sequence>MADAFTFLPLGAIIQSFTVNGRNIVQGFDTADQYESHNQPYFGETIGRVANRVKGGRIDSLNGGKTYELDVNDRGNTCHSGSSCWGKKTWTGPMTVSTRDMAGVEGLTDAKSFSYSLTSPDGEGGFPGTVEVTAVYTTGTQKGAAPNGKDVSVLGIEYEARLVDGADETAINMTNHSYFNPAGAPTAPTCEGTVITLATNQHLPVDETAIPTGGPVPFPGLDTSKPFTMTPTDPDVDHCFVIDTGPSTIPIDTRGGPLRVNLSAHHPKTGVNLEVLSTEPAFQFYTGGFIDVPATGNLPARAARSGFCCEPSRWINAVNVPEWKNMVLLKKGETYGTRIVYRGWAD</sequence>
<dbReference type="RefSeq" id="XP_035324824.1">
    <property type="nucleotide sequence ID" value="XM_035463400.1"/>
</dbReference>
<dbReference type="InterPro" id="IPR047215">
    <property type="entry name" value="Galactose_mutarotase-like"/>
</dbReference>
<dbReference type="PANTHER" id="PTHR10091">
    <property type="entry name" value="ALDOSE-1-EPIMERASE"/>
    <property type="match status" value="1"/>
</dbReference>
<dbReference type="PANTHER" id="PTHR10091:SF0">
    <property type="entry name" value="GALACTOSE MUTAROTASE"/>
    <property type="match status" value="1"/>
</dbReference>
<dbReference type="EMBL" id="JAANYQ010000002">
    <property type="protein sequence ID" value="KAF4126172.1"/>
    <property type="molecule type" value="Genomic_DNA"/>
</dbReference>
<dbReference type="AlphaFoldDB" id="A0A9P4Z2E2"/>
<gene>
    <name evidence="4" type="ORF">GMORB2_1418</name>
</gene>
<keyword evidence="2" id="KW-0413">Isomerase</keyword>
<dbReference type="InterPro" id="IPR008183">
    <property type="entry name" value="Aldose_1/G6P_1-epimerase"/>
</dbReference>
<evidence type="ECO:0000313" key="4">
    <source>
        <dbReference type="EMBL" id="KAF4126172.1"/>
    </source>
</evidence>
<protein>
    <submittedName>
        <fullName evidence="4">Aldose 1-epimerase</fullName>
    </submittedName>
</protein>
<evidence type="ECO:0000256" key="2">
    <source>
        <dbReference type="ARBA" id="ARBA00023235"/>
    </source>
</evidence>
<organism evidence="4 5">
    <name type="scientific">Geosmithia morbida</name>
    <dbReference type="NCBI Taxonomy" id="1094350"/>
    <lineage>
        <taxon>Eukaryota</taxon>
        <taxon>Fungi</taxon>
        <taxon>Dikarya</taxon>
        <taxon>Ascomycota</taxon>
        <taxon>Pezizomycotina</taxon>
        <taxon>Sordariomycetes</taxon>
        <taxon>Hypocreomycetidae</taxon>
        <taxon>Hypocreales</taxon>
        <taxon>Bionectriaceae</taxon>
        <taxon>Geosmithia</taxon>
    </lineage>
</organism>
<comment type="similarity">
    <text evidence="1">Belongs to the aldose epimerase family.</text>
</comment>
<dbReference type="GO" id="GO:0030246">
    <property type="term" value="F:carbohydrate binding"/>
    <property type="evidence" value="ECO:0007669"/>
    <property type="project" value="InterPro"/>
</dbReference>
<reference evidence="4" key="1">
    <citation type="submission" date="2020-03" db="EMBL/GenBank/DDBJ databases">
        <title>Site-based positive gene gene selection in Geosmithia morbida across the United States reveals a broad range of putative effectors and factors for local host and environmental adapation.</title>
        <authorList>
            <person name="Onufrak A."/>
            <person name="Murdoch R.W."/>
            <person name="Gazis R."/>
            <person name="Huff M."/>
            <person name="Staton M."/>
            <person name="Klingeman W."/>
            <person name="Hadziabdic D."/>
        </authorList>
    </citation>
    <scope>NUCLEOTIDE SEQUENCE</scope>
    <source>
        <strain evidence="4">1262</strain>
    </source>
</reference>
<dbReference type="OrthoDB" id="274691at2759"/>
<keyword evidence="5" id="KW-1185">Reference proteome</keyword>
<evidence type="ECO:0000256" key="1">
    <source>
        <dbReference type="ARBA" id="ARBA00006206"/>
    </source>
</evidence>
<dbReference type="Pfam" id="PF01263">
    <property type="entry name" value="Aldose_epim"/>
    <property type="match status" value="1"/>
</dbReference>
<dbReference type="Proteomes" id="UP000749293">
    <property type="component" value="Unassembled WGS sequence"/>
</dbReference>
<dbReference type="CDD" id="cd09019">
    <property type="entry name" value="galactose_mutarotase_like"/>
    <property type="match status" value="1"/>
</dbReference>
<dbReference type="GO" id="GO:0004034">
    <property type="term" value="F:aldose 1-epimerase activity"/>
    <property type="evidence" value="ECO:0007669"/>
    <property type="project" value="TreeGrafter"/>
</dbReference>